<evidence type="ECO:0000259" key="5">
    <source>
        <dbReference type="PROSITE" id="PS50893"/>
    </source>
</evidence>
<dbReference type="CDD" id="cd03220">
    <property type="entry name" value="ABC_KpsT_Wzt"/>
    <property type="match status" value="1"/>
</dbReference>
<dbReference type="PANTHER" id="PTHR46743:SF2">
    <property type="entry name" value="TEICHOIC ACIDS EXPORT ATP-BINDING PROTEIN TAGH"/>
    <property type="match status" value="1"/>
</dbReference>
<dbReference type="GO" id="GO:0016020">
    <property type="term" value="C:membrane"/>
    <property type="evidence" value="ECO:0007669"/>
    <property type="project" value="InterPro"/>
</dbReference>
<dbReference type="Gene3D" id="2.70.50.60">
    <property type="entry name" value="abc- transporter (atp binding component) like domain"/>
    <property type="match status" value="1"/>
</dbReference>
<organism evidence="6 7">
    <name type="scientific">Desulfofustis glycolicus DSM 9705</name>
    <dbReference type="NCBI Taxonomy" id="1121409"/>
    <lineage>
        <taxon>Bacteria</taxon>
        <taxon>Pseudomonadati</taxon>
        <taxon>Thermodesulfobacteriota</taxon>
        <taxon>Desulfobulbia</taxon>
        <taxon>Desulfobulbales</taxon>
        <taxon>Desulfocapsaceae</taxon>
        <taxon>Desulfofustis</taxon>
    </lineage>
</organism>
<dbReference type="InterPro" id="IPR050683">
    <property type="entry name" value="Bact_Polysacc_Export_ATP-bd"/>
</dbReference>
<proteinExistence type="inferred from homology"/>
<dbReference type="RefSeq" id="WP_073376164.1">
    <property type="nucleotide sequence ID" value="NZ_FQXS01000013.1"/>
</dbReference>
<dbReference type="SMART" id="SM00382">
    <property type="entry name" value="AAA"/>
    <property type="match status" value="1"/>
</dbReference>
<dbReference type="STRING" id="1121409.SAMN02745124_02306"/>
<keyword evidence="2" id="KW-0813">Transport</keyword>
<keyword evidence="3" id="KW-0547">Nucleotide-binding</keyword>
<dbReference type="InterPro" id="IPR027417">
    <property type="entry name" value="P-loop_NTPase"/>
</dbReference>
<dbReference type="PANTHER" id="PTHR46743">
    <property type="entry name" value="TEICHOIC ACIDS EXPORT ATP-BINDING PROTEIN TAGH"/>
    <property type="match status" value="1"/>
</dbReference>
<dbReference type="InterPro" id="IPR029439">
    <property type="entry name" value="Wzt_C"/>
</dbReference>
<keyword evidence="7" id="KW-1185">Reference proteome</keyword>
<dbReference type="GO" id="GO:0016887">
    <property type="term" value="F:ATP hydrolysis activity"/>
    <property type="evidence" value="ECO:0007669"/>
    <property type="project" value="InterPro"/>
</dbReference>
<gene>
    <name evidence="6" type="ORF">SAMN02745124_02306</name>
</gene>
<feature type="domain" description="ABC transporter" evidence="5">
    <location>
        <begin position="24"/>
        <end position="248"/>
    </location>
</feature>
<dbReference type="PROSITE" id="PS50893">
    <property type="entry name" value="ABC_TRANSPORTER_2"/>
    <property type="match status" value="1"/>
</dbReference>
<evidence type="ECO:0000313" key="7">
    <source>
        <dbReference type="Proteomes" id="UP000184139"/>
    </source>
</evidence>
<dbReference type="CDD" id="cd10147">
    <property type="entry name" value="Wzt_C-like"/>
    <property type="match status" value="1"/>
</dbReference>
<evidence type="ECO:0000313" key="6">
    <source>
        <dbReference type="EMBL" id="SHH87246.1"/>
    </source>
</evidence>
<dbReference type="InterPro" id="IPR003439">
    <property type="entry name" value="ABC_transporter-like_ATP-bd"/>
</dbReference>
<dbReference type="InterPro" id="IPR015860">
    <property type="entry name" value="ABC_transpr_TagH-like"/>
</dbReference>
<name>A0A1M5WIC0_9BACT</name>
<keyword evidence="4 6" id="KW-0067">ATP-binding</keyword>
<comment type="similarity">
    <text evidence="1">Belongs to the ABC transporter superfamily.</text>
</comment>
<sequence>MARQTAISVNNIEKTYRLYRKPSYRVFEVFCPGKKQLHTPFKALDNISFSVKRGEFLGIIGKNGSGKSTLLQLICGIIPPTKGTISVNGKVSALLELGAGFNPEFTGRQNVYLNATILGFKKEEIDRKFDAIASFADIGDFIDRPIKMYSSGMVVRLAFAVQANVEPDILIVDEALSVGDSYFQAKCTKLMRSLIDKGVTILYVTHDITSVPLLCERALYLECGRIKTIGPAIEVVDRYLRDLRNDQYQRGEADPGQPIHGADKNASVVDVTAEKKSTDKKPSSLIGYQEAKGKEKSFAERVRDYRYGTGNARVIYLEMIGMNGEPLDTFGFKEKITVRAFIETKKELDALNCCVIVRNKQGVEIMHCTTREYGYTFDTIKSGTRLVVDISFENILKPADAYSIHYTVNNTYSLENQEILDLIELAAVFKVKPDPQHPIYYLIWHPFSFSHRIVE</sequence>
<dbReference type="Gene3D" id="3.40.50.300">
    <property type="entry name" value="P-loop containing nucleotide triphosphate hydrolases"/>
    <property type="match status" value="1"/>
</dbReference>
<evidence type="ECO:0000256" key="1">
    <source>
        <dbReference type="ARBA" id="ARBA00005417"/>
    </source>
</evidence>
<protein>
    <submittedName>
        <fullName evidence="6">Teichoic acid transport system ATP-binding protein</fullName>
    </submittedName>
</protein>
<dbReference type="Proteomes" id="UP000184139">
    <property type="component" value="Unassembled WGS sequence"/>
</dbReference>
<dbReference type="GO" id="GO:0140359">
    <property type="term" value="F:ABC-type transporter activity"/>
    <property type="evidence" value="ECO:0007669"/>
    <property type="project" value="InterPro"/>
</dbReference>
<dbReference type="SUPFAM" id="SSF52540">
    <property type="entry name" value="P-loop containing nucleoside triphosphate hydrolases"/>
    <property type="match status" value="1"/>
</dbReference>
<dbReference type="InterPro" id="IPR003593">
    <property type="entry name" value="AAA+_ATPase"/>
</dbReference>
<evidence type="ECO:0000256" key="3">
    <source>
        <dbReference type="ARBA" id="ARBA00022741"/>
    </source>
</evidence>
<dbReference type="OrthoDB" id="9809450at2"/>
<dbReference type="GO" id="GO:0005524">
    <property type="term" value="F:ATP binding"/>
    <property type="evidence" value="ECO:0007669"/>
    <property type="project" value="UniProtKB-KW"/>
</dbReference>
<dbReference type="AlphaFoldDB" id="A0A1M5WIC0"/>
<reference evidence="6 7" key="1">
    <citation type="submission" date="2016-11" db="EMBL/GenBank/DDBJ databases">
        <authorList>
            <person name="Jaros S."/>
            <person name="Januszkiewicz K."/>
            <person name="Wedrychowicz H."/>
        </authorList>
    </citation>
    <scope>NUCLEOTIDE SEQUENCE [LARGE SCALE GENOMIC DNA]</scope>
    <source>
        <strain evidence="6 7">DSM 9705</strain>
    </source>
</reference>
<evidence type="ECO:0000256" key="4">
    <source>
        <dbReference type="ARBA" id="ARBA00022840"/>
    </source>
</evidence>
<dbReference type="Pfam" id="PF14524">
    <property type="entry name" value="Wzt_C"/>
    <property type="match status" value="1"/>
</dbReference>
<evidence type="ECO:0000256" key="2">
    <source>
        <dbReference type="ARBA" id="ARBA00022448"/>
    </source>
</evidence>
<dbReference type="Pfam" id="PF00005">
    <property type="entry name" value="ABC_tran"/>
    <property type="match status" value="1"/>
</dbReference>
<accession>A0A1M5WIC0</accession>
<dbReference type="EMBL" id="FQXS01000013">
    <property type="protein sequence ID" value="SHH87246.1"/>
    <property type="molecule type" value="Genomic_DNA"/>
</dbReference>